<evidence type="ECO:0000313" key="3">
    <source>
        <dbReference type="EMBL" id="SHI52858.1"/>
    </source>
</evidence>
<name>A0ABY1I5I0_9HYPH</name>
<feature type="chain" id="PRO_5045148934" description="DUF2147 domain-containing protein" evidence="1">
    <location>
        <begin position="32"/>
        <end position="122"/>
    </location>
</feature>
<dbReference type="PANTHER" id="PTHR36919:SF2">
    <property type="entry name" value="BLL6627 PROTEIN"/>
    <property type="match status" value="1"/>
</dbReference>
<gene>
    <name evidence="3" type="ORF">SAMN02745911_0429</name>
</gene>
<evidence type="ECO:0000313" key="4">
    <source>
        <dbReference type="Proteomes" id="UP000184290"/>
    </source>
</evidence>
<sequence length="122" mass="12845">MNMVSSLAAGRNLRIWAMAICLASAGGSAMAAEPIVGNWKTENGTTVAFQDCGGAYCARIQTGEFKGREIGRMSGSGNAYTGTVTDPRNSKTYEGSATIAGNALELKGCVAKVFCRSQHWTR</sequence>
<accession>A0ABY1I5I0</accession>
<feature type="domain" description="DUF2147" evidence="2">
    <location>
        <begin position="73"/>
        <end position="122"/>
    </location>
</feature>
<protein>
    <recommendedName>
        <fullName evidence="2">DUF2147 domain-containing protein</fullName>
    </recommendedName>
</protein>
<dbReference type="Gene3D" id="2.40.128.520">
    <property type="match status" value="1"/>
</dbReference>
<dbReference type="Pfam" id="PF09917">
    <property type="entry name" value="DUF2147"/>
    <property type="match status" value="1"/>
</dbReference>
<dbReference type="PANTHER" id="PTHR36919">
    <property type="entry name" value="BLR1215 PROTEIN"/>
    <property type="match status" value="1"/>
</dbReference>
<dbReference type="Proteomes" id="UP000184290">
    <property type="component" value="Unassembled WGS sequence"/>
</dbReference>
<reference evidence="3 4" key="1">
    <citation type="submission" date="2016-11" db="EMBL/GenBank/DDBJ databases">
        <authorList>
            <person name="Varghese N."/>
            <person name="Submissions S."/>
        </authorList>
    </citation>
    <scope>NUCLEOTIDE SEQUENCE [LARGE SCALE GENOMIC DNA]</scope>
    <source>
        <strain evidence="3 4">DSM 21988</strain>
    </source>
</reference>
<evidence type="ECO:0000259" key="2">
    <source>
        <dbReference type="Pfam" id="PF09917"/>
    </source>
</evidence>
<proteinExistence type="predicted"/>
<evidence type="ECO:0000256" key="1">
    <source>
        <dbReference type="SAM" id="SignalP"/>
    </source>
</evidence>
<dbReference type="InterPro" id="IPR019223">
    <property type="entry name" value="DUF2147"/>
</dbReference>
<keyword evidence="1" id="KW-0732">Signal</keyword>
<keyword evidence="4" id="KW-1185">Reference proteome</keyword>
<dbReference type="EMBL" id="FQZC01000001">
    <property type="protein sequence ID" value="SHI52858.1"/>
    <property type="molecule type" value="Genomic_DNA"/>
</dbReference>
<organism evidence="3 4">
    <name type="scientific">Aureimonas altamirensis DSM 21988</name>
    <dbReference type="NCBI Taxonomy" id="1121026"/>
    <lineage>
        <taxon>Bacteria</taxon>
        <taxon>Pseudomonadati</taxon>
        <taxon>Pseudomonadota</taxon>
        <taxon>Alphaproteobacteria</taxon>
        <taxon>Hyphomicrobiales</taxon>
        <taxon>Aurantimonadaceae</taxon>
        <taxon>Aureimonas</taxon>
    </lineage>
</organism>
<dbReference type="RefSeq" id="WP_409359930.1">
    <property type="nucleotide sequence ID" value="NZ_FQZC01000001.1"/>
</dbReference>
<comment type="caution">
    <text evidence="3">The sequence shown here is derived from an EMBL/GenBank/DDBJ whole genome shotgun (WGS) entry which is preliminary data.</text>
</comment>
<feature type="signal peptide" evidence="1">
    <location>
        <begin position="1"/>
        <end position="31"/>
    </location>
</feature>